<evidence type="ECO:0000256" key="1">
    <source>
        <dbReference type="ARBA" id="ARBA00001910"/>
    </source>
</evidence>
<evidence type="ECO:0000256" key="14">
    <source>
        <dbReference type="ARBA" id="ARBA00023180"/>
    </source>
</evidence>
<keyword evidence="5" id="KW-0964">Secreted</keyword>
<dbReference type="AlphaFoldDB" id="A0A8H5ZMM6"/>
<dbReference type="SUPFAM" id="SSF52743">
    <property type="entry name" value="Subtilisin-like"/>
    <property type="match status" value="1"/>
</dbReference>
<evidence type="ECO:0000256" key="8">
    <source>
        <dbReference type="ARBA" id="ARBA00022729"/>
    </source>
</evidence>
<dbReference type="Pfam" id="PF00082">
    <property type="entry name" value="Peptidase_S8"/>
    <property type="match status" value="1"/>
</dbReference>
<comment type="cofactor">
    <cofactor evidence="15">
        <name>Ca(2+)</name>
        <dbReference type="ChEBI" id="CHEBI:29108"/>
    </cofactor>
    <text evidence="15">Binds 1 Ca(2+) ion per subunit.</text>
</comment>
<evidence type="ECO:0000256" key="3">
    <source>
        <dbReference type="ARBA" id="ARBA00004239"/>
    </source>
</evidence>
<name>A0A8H5ZMM6_COCSA</name>
<dbReference type="GO" id="GO:0005576">
    <property type="term" value="C:extracellular region"/>
    <property type="evidence" value="ECO:0007669"/>
    <property type="project" value="UniProtKB-SubCell"/>
</dbReference>
<comment type="catalytic activity">
    <reaction evidence="1">
        <text>Release of an N-terminal tripeptide from a polypeptide.</text>
        <dbReference type="EC" id="3.4.14.10"/>
    </reaction>
</comment>
<evidence type="ECO:0000256" key="11">
    <source>
        <dbReference type="ARBA" id="ARBA00022837"/>
    </source>
</evidence>
<evidence type="ECO:0000256" key="6">
    <source>
        <dbReference type="ARBA" id="ARBA00022670"/>
    </source>
</evidence>
<dbReference type="InterPro" id="IPR030400">
    <property type="entry name" value="Sedolisin_dom"/>
</dbReference>
<dbReference type="SMART" id="SM00944">
    <property type="entry name" value="Pro-kuma_activ"/>
    <property type="match status" value="1"/>
</dbReference>
<evidence type="ECO:0000256" key="12">
    <source>
        <dbReference type="ARBA" id="ARBA00023026"/>
    </source>
</evidence>
<feature type="binding site" evidence="15">
    <location>
        <position position="546"/>
    </location>
    <ligand>
        <name>Ca(2+)</name>
        <dbReference type="ChEBI" id="CHEBI:29108"/>
    </ligand>
</feature>
<dbReference type="CDD" id="cd04056">
    <property type="entry name" value="Peptidases_S53"/>
    <property type="match status" value="1"/>
</dbReference>
<comment type="function">
    <text evidence="2">Secreted tripeptidyl-peptidase which degrades proteins at acidic pHs and is involved in virulence.</text>
</comment>
<gene>
    <name evidence="18" type="ORF">GGP41_000746</name>
</gene>
<dbReference type="PANTHER" id="PTHR14218:SF35">
    <property type="entry name" value="PEPTIDASE S53 DOMAIN-CONTAINING PROTEIN"/>
    <property type="match status" value="1"/>
</dbReference>
<feature type="binding site" evidence="15">
    <location>
        <position position="545"/>
    </location>
    <ligand>
        <name>Ca(2+)</name>
        <dbReference type="ChEBI" id="CHEBI:29108"/>
    </ligand>
</feature>
<evidence type="ECO:0000256" key="10">
    <source>
        <dbReference type="ARBA" id="ARBA00022825"/>
    </source>
</evidence>
<evidence type="ECO:0000256" key="5">
    <source>
        <dbReference type="ARBA" id="ARBA00022525"/>
    </source>
</evidence>
<feature type="chain" id="PRO_5034932951" description="tripeptidyl-peptidase II" evidence="16">
    <location>
        <begin position="30"/>
        <end position="616"/>
    </location>
</feature>
<sequence length="616" mass="67259">MKYNALLTGLLAVTHGSAVSASITSHVEGEVVERLHGVPEGWSQVGAPDPDQKLRFRIAVRSADSELFERTLMEVSSPSHPRYGQHLKRHELKDLVKPRAESTSNILNWLQESGIEARDIQNDGEWISFYAPVKRAEQMMGTTFKTYQSEARANIKKIRSLDYSVPKHIRDDIDIIQPTTRFGQIQPERSQVFSQEEVPFSALVVNATCNTKITPDCLANLYNFKDYNASDADVTIGVSGFLEQYARFDDLKQFISTFQPKAAGSTFQVTSINAGPFDQNSTADSVEANLDIQYTAGLVAPDIETRYFTVPGRGILIPDLDQPTQKDNANEPYLDYFTYLNDLEDEELPEVLTTSYGESEQSVPAEYAKKVCNLIGQLGARGVSVIFSSGDTGPGSACQTNDGKNTTRFLPIFPASCPYVTSVGGTVGVEPEKAVSFSSGGFSDLWPRPAYQEKAVSEYLEKLGDRWNGLYNPQGRGFPDVAAQGQGFQVFDKGRLISVGGTSASAPVFASVVALLNNARKAAGMSSLGFLNPWIYEQGYKGLTDIVAGGSRGCTGRSIYSGLRAPLVPYASWNATEGWDPVTGYGTPDFKQLLTLATVPKYGERRVRRGGLGGQA</sequence>
<keyword evidence="14" id="KW-0325">Glycoprotein</keyword>
<protein>
    <recommendedName>
        <fullName evidence="4">tripeptidyl-peptidase II</fullName>
        <ecNumber evidence="4">3.4.14.10</ecNumber>
    </recommendedName>
</protein>
<evidence type="ECO:0000256" key="7">
    <source>
        <dbReference type="ARBA" id="ARBA00022723"/>
    </source>
</evidence>
<evidence type="ECO:0000256" key="9">
    <source>
        <dbReference type="ARBA" id="ARBA00022801"/>
    </source>
</evidence>
<dbReference type="GO" id="GO:0008240">
    <property type="term" value="F:tripeptidyl-peptidase activity"/>
    <property type="evidence" value="ECO:0007669"/>
    <property type="project" value="UniProtKB-EC"/>
</dbReference>
<dbReference type="GO" id="GO:0006508">
    <property type="term" value="P:proteolysis"/>
    <property type="evidence" value="ECO:0007669"/>
    <property type="project" value="UniProtKB-KW"/>
</dbReference>
<dbReference type="FunFam" id="3.40.50.200:FF:000015">
    <property type="entry name" value="Tripeptidyl peptidase A"/>
    <property type="match status" value="1"/>
</dbReference>
<keyword evidence="9 15" id="KW-0378">Hydrolase</keyword>
<feature type="active site" description="Charge relay system" evidence="15">
    <location>
        <position position="287"/>
    </location>
</feature>
<evidence type="ECO:0000313" key="18">
    <source>
        <dbReference type="EMBL" id="KAF5852027.1"/>
    </source>
</evidence>
<dbReference type="InterPro" id="IPR015366">
    <property type="entry name" value="S53_propep"/>
</dbReference>
<evidence type="ECO:0000313" key="19">
    <source>
        <dbReference type="Proteomes" id="UP000624244"/>
    </source>
</evidence>
<feature type="signal peptide" evidence="16">
    <location>
        <begin position="1"/>
        <end position="29"/>
    </location>
</feature>
<dbReference type="InterPro" id="IPR036852">
    <property type="entry name" value="Peptidase_S8/S53_dom_sf"/>
</dbReference>
<keyword evidence="7 15" id="KW-0479">Metal-binding</keyword>
<comment type="subcellular location">
    <subcellularLocation>
        <location evidence="3">Secreted</location>
        <location evidence="3">Extracellular space</location>
    </subcellularLocation>
</comment>
<feature type="domain" description="Peptidase S53" evidence="17">
    <location>
        <begin position="212"/>
        <end position="600"/>
    </location>
</feature>
<dbReference type="GO" id="GO:0046872">
    <property type="term" value="F:metal ion binding"/>
    <property type="evidence" value="ECO:0007669"/>
    <property type="project" value="UniProtKB-UniRule"/>
</dbReference>
<evidence type="ECO:0000256" key="4">
    <source>
        <dbReference type="ARBA" id="ARBA00012462"/>
    </source>
</evidence>
<feature type="binding site" evidence="15">
    <location>
        <position position="578"/>
    </location>
    <ligand>
        <name>Ca(2+)</name>
        <dbReference type="ChEBI" id="CHEBI:29108"/>
    </ligand>
</feature>
<feature type="binding site" evidence="15">
    <location>
        <position position="580"/>
    </location>
    <ligand>
        <name>Ca(2+)</name>
        <dbReference type="ChEBI" id="CHEBI:29108"/>
    </ligand>
</feature>
<keyword evidence="6 15" id="KW-0645">Protease</keyword>
<keyword evidence="13" id="KW-0865">Zymogen</keyword>
<keyword evidence="11 15" id="KW-0106">Calcium</keyword>
<evidence type="ECO:0000259" key="17">
    <source>
        <dbReference type="PROSITE" id="PS51695"/>
    </source>
</evidence>
<comment type="caution">
    <text evidence="18">The sequence shown here is derived from an EMBL/GenBank/DDBJ whole genome shotgun (WGS) entry which is preliminary data.</text>
</comment>
<dbReference type="InterPro" id="IPR050819">
    <property type="entry name" value="Tripeptidyl-peptidase_I"/>
</dbReference>
<dbReference type="Pfam" id="PF09286">
    <property type="entry name" value="Pro-kuma_activ"/>
    <property type="match status" value="1"/>
</dbReference>
<dbReference type="EMBL" id="WNKQ01000004">
    <property type="protein sequence ID" value="KAF5852027.1"/>
    <property type="molecule type" value="Genomic_DNA"/>
</dbReference>
<dbReference type="PROSITE" id="PS51695">
    <property type="entry name" value="SEDOLISIN"/>
    <property type="match status" value="1"/>
</dbReference>
<organism evidence="18 19">
    <name type="scientific">Cochliobolus sativus</name>
    <name type="common">Common root rot and spot blotch fungus</name>
    <name type="synonym">Bipolaris sorokiniana</name>
    <dbReference type="NCBI Taxonomy" id="45130"/>
    <lineage>
        <taxon>Eukaryota</taxon>
        <taxon>Fungi</taxon>
        <taxon>Dikarya</taxon>
        <taxon>Ascomycota</taxon>
        <taxon>Pezizomycotina</taxon>
        <taxon>Dothideomycetes</taxon>
        <taxon>Pleosporomycetidae</taxon>
        <taxon>Pleosporales</taxon>
        <taxon>Pleosporineae</taxon>
        <taxon>Pleosporaceae</taxon>
        <taxon>Bipolaris</taxon>
    </lineage>
</organism>
<evidence type="ECO:0000256" key="2">
    <source>
        <dbReference type="ARBA" id="ARBA00002451"/>
    </source>
</evidence>
<keyword evidence="12" id="KW-0843">Virulence</keyword>
<proteinExistence type="predicted"/>
<dbReference type="Proteomes" id="UP000624244">
    <property type="component" value="Unassembled WGS sequence"/>
</dbReference>
<evidence type="ECO:0000256" key="15">
    <source>
        <dbReference type="PROSITE-ProRule" id="PRU01032"/>
    </source>
</evidence>
<dbReference type="OMA" id="VTITPDC"/>
<accession>A0A8H5ZMM6</accession>
<dbReference type="Gene3D" id="3.40.50.200">
    <property type="entry name" value="Peptidase S8/S53 domain"/>
    <property type="match status" value="1"/>
</dbReference>
<dbReference type="PANTHER" id="PTHR14218">
    <property type="entry name" value="PROTEASE S8 TRIPEPTIDYL PEPTIDASE I CLN2"/>
    <property type="match status" value="1"/>
</dbReference>
<keyword evidence="8 16" id="KW-0732">Signal</keyword>
<dbReference type="SUPFAM" id="SSF54897">
    <property type="entry name" value="Protease propeptides/inhibitors"/>
    <property type="match status" value="1"/>
</dbReference>
<dbReference type="InterPro" id="IPR000209">
    <property type="entry name" value="Peptidase_S8/S53_dom"/>
</dbReference>
<dbReference type="CDD" id="cd11377">
    <property type="entry name" value="Pro-peptidase_S53"/>
    <property type="match status" value="1"/>
</dbReference>
<feature type="active site" description="Charge relay system" evidence="15">
    <location>
        <position position="503"/>
    </location>
</feature>
<evidence type="ECO:0000256" key="16">
    <source>
        <dbReference type="SAM" id="SignalP"/>
    </source>
</evidence>
<reference evidence="18" key="1">
    <citation type="submission" date="2019-11" db="EMBL/GenBank/DDBJ databases">
        <title>Bipolaris sorokiniana Genome sequencing.</title>
        <authorList>
            <person name="Wang H."/>
        </authorList>
    </citation>
    <scope>NUCLEOTIDE SEQUENCE</scope>
</reference>
<keyword evidence="10 15" id="KW-0720">Serine protease</keyword>
<dbReference type="EC" id="3.4.14.10" evidence="4"/>
<dbReference type="GO" id="GO:0004252">
    <property type="term" value="F:serine-type endopeptidase activity"/>
    <property type="evidence" value="ECO:0007669"/>
    <property type="project" value="UniProtKB-UniRule"/>
</dbReference>
<evidence type="ECO:0000256" key="13">
    <source>
        <dbReference type="ARBA" id="ARBA00023145"/>
    </source>
</evidence>
<feature type="active site" description="Charge relay system" evidence="15">
    <location>
        <position position="291"/>
    </location>
</feature>